<evidence type="ECO:0000256" key="4">
    <source>
        <dbReference type="PROSITE-ProRule" id="PRU00335"/>
    </source>
</evidence>
<keyword evidence="1" id="KW-0805">Transcription regulation</keyword>
<evidence type="ECO:0000259" key="5">
    <source>
        <dbReference type="PROSITE" id="PS50977"/>
    </source>
</evidence>
<reference evidence="7" key="1">
    <citation type="submission" date="2017-01" db="EMBL/GenBank/DDBJ databases">
        <authorList>
            <person name="Varghese N."/>
            <person name="Submissions S."/>
        </authorList>
    </citation>
    <scope>NUCLEOTIDE SEQUENCE [LARGE SCALE GENOMIC DNA]</scope>
    <source>
        <strain evidence="7">DSM 19945</strain>
    </source>
</reference>
<dbReference type="Pfam" id="PF00440">
    <property type="entry name" value="TetR_N"/>
    <property type="match status" value="1"/>
</dbReference>
<evidence type="ECO:0000256" key="3">
    <source>
        <dbReference type="ARBA" id="ARBA00023163"/>
    </source>
</evidence>
<keyword evidence="3" id="KW-0804">Transcription</keyword>
<evidence type="ECO:0000256" key="2">
    <source>
        <dbReference type="ARBA" id="ARBA00023125"/>
    </source>
</evidence>
<dbReference type="PANTHER" id="PTHR30055:SF234">
    <property type="entry name" value="HTH-TYPE TRANSCRIPTIONAL REGULATOR BETI"/>
    <property type="match status" value="1"/>
</dbReference>
<organism evidence="6 7">
    <name type="scientific">Rhodobacter aestuarii</name>
    <dbReference type="NCBI Taxonomy" id="453582"/>
    <lineage>
        <taxon>Bacteria</taxon>
        <taxon>Pseudomonadati</taxon>
        <taxon>Pseudomonadota</taxon>
        <taxon>Alphaproteobacteria</taxon>
        <taxon>Rhodobacterales</taxon>
        <taxon>Rhodobacter group</taxon>
        <taxon>Rhodobacter</taxon>
    </lineage>
</organism>
<sequence length="212" mass="23529">MTLPQNKKRARSDSEKEARRTAILGATRRKIDSDGFDKVTMNAIAHEAGVSKGTLYLYAQSKEELFLALFVETMEEVVTRIEDTATEDTLAEVLTHAPAEVPLFLALLARLFAVIEPNVSDEALFEEKRRMREMGLRVANVIARLTGAPEEQARGASMVLMLTMQGAAQFDIATQRDPETVPDDLKQAFAVQAFTKSYSVAVRLILWGLTQP</sequence>
<dbReference type="Proteomes" id="UP000186221">
    <property type="component" value="Unassembled WGS sequence"/>
</dbReference>
<dbReference type="GO" id="GO:0003700">
    <property type="term" value="F:DNA-binding transcription factor activity"/>
    <property type="evidence" value="ECO:0007669"/>
    <property type="project" value="TreeGrafter"/>
</dbReference>
<dbReference type="InterPro" id="IPR001647">
    <property type="entry name" value="HTH_TetR"/>
</dbReference>
<keyword evidence="2 4" id="KW-0238">DNA-binding</keyword>
<dbReference type="PRINTS" id="PR00455">
    <property type="entry name" value="HTHTETR"/>
</dbReference>
<dbReference type="Gene3D" id="1.10.357.10">
    <property type="entry name" value="Tetracycline Repressor, domain 2"/>
    <property type="match status" value="1"/>
</dbReference>
<evidence type="ECO:0000256" key="1">
    <source>
        <dbReference type="ARBA" id="ARBA00023015"/>
    </source>
</evidence>
<dbReference type="AlphaFoldDB" id="A0A1N7IZ61"/>
<dbReference type="PROSITE" id="PS50977">
    <property type="entry name" value="HTH_TETR_2"/>
    <property type="match status" value="1"/>
</dbReference>
<dbReference type="OrthoDB" id="9816431at2"/>
<keyword evidence="7" id="KW-1185">Reference proteome</keyword>
<dbReference type="InterPro" id="IPR050109">
    <property type="entry name" value="HTH-type_TetR-like_transc_reg"/>
</dbReference>
<dbReference type="GO" id="GO:0000976">
    <property type="term" value="F:transcription cis-regulatory region binding"/>
    <property type="evidence" value="ECO:0007669"/>
    <property type="project" value="TreeGrafter"/>
</dbReference>
<dbReference type="InterPro" id="IPR041483">
    <property type="entry name" value="TetR_C_34"/>
</dbReference>
<accession>A0A1N7IZ61</accession>
<gene>
    <name evidence="6" type="ORF">SAMN05421580_101156</name>
</gene>
<feature type="DNA-binding region" description="H-T-H motif" evidence="4">
    <location>
        <begin position="40"/>
        <end position="59"/>
    </location>
</feature>
<dbReference type="SUPFAM" id="SSF46689">
    <property type="entry name" value="Homeodomain-like"/>
    <property type="match status" value="1"/>
</dbReference>
<feature type="domain" description="HTH tetR-type" evidence="5">
    <location>
        <begin position="17"/>
        <end position="77"/>
    </location>
</feature>
<dbReference type="RefSeq" id="WP_076483136.1">
    <property type="nucleotide sequence ID" value="NZ_FTOG01000001.1"/>
</dbReference>
<dbReference type="Pfam" id="PF17929">
    <property type="entry name" value="TetR_C_34"/>
    <property type="match status" value="1"/>
</dbReference>
<evidence type="ECO:0000313" key="7">
    <source>
        <dbReference type="Proteomes" id="UP000186221"/>
    </source>
</evidence>
<dbReference type="STRING" id="453582.SAMN05421580_101156"/>
<dbReference type="PANTHER" id="PTHR30055">
    <property type="entry name" value="HTH-TYPE TRANSCRIPTIONAL REGULATOR RUTR"/>
    <property type="match status" value="1"/>
</dbReference>
<dbReference type="EMBL" id="FTOG01000001">
    <property type="protein sequence ID" value="SIS42261.1"/>
    <property type="molecule type" value="Genomic_DNA"/>
</dbReference>
<dbReference type="InterPro" id="IPR009057">
    <property type="entry name" value="Homeodomain-like_sf"/>
</dbReference>
<evidence type="ECO:0000313" key="6">
    <source>
        <dbReference type="EMBL" id="SIS42261.1"/>
    </source>
</evidence>
<protein>
    <submittedName>
        <fullName evidence="6">Transcriptional regulator, TetR family</fullName>
    </submittedName>
</protein>
<proteinExistence type="predicted"/>
<name>A0A1N7IZ61_9RHOB</name>